<name>A0ABY9C8H3_VITVI</name>
<accession>A0ABY9C8H3</accession>
<proteinExistence type="predicted"/>
<organism evidence="2 3">
    <name type="scientific">Vitis vinifera</name>
    <name type="common">Grape</name>
    <dbReference type="NCBI Taxonomy" id="29760"/>
    <lineage>
        <taxon>Eukaryota</taxon>
        <taxon>Viridiplantae</taxon>
        <taxon>Streptophyta</taxon>
        <taxon>Embryophyta</taxon>
        <taxon>Tracheophyta</taxon>
        <taxon>Spermatophyta</taxon>
        <taxon>Magnoliopsida</taxon>
        <taxon>eudicotyledons</taxon>
        <taxon>Gunneridae</taxon>
        <taxon>Pentapetalae</taxon>
        <taxon>rosids</taxon>
        <taxon>Vitales</taxon>
        <taxon>Vitaceae</taxon>
        <taxon>Viteae</taxon>
        <taxon>Vitis</taxon>
    </lineage>
</organism>
<reference evidence="2 3" key="1">
    <citation type="journal article" date="2023" name="Hortic Res">
        <title>The complete reference genome for grapevine (Vitis vinifera L.) genetics and breeding.</title>
        <authorList>
            <person name="Shi X."/>
            <person name="Cao S."/>
            <person name="Wang X."/>
            <person name="Huang S."/>
            <person name="Wang Y."/>
            <person name="Liu Z."/>
            <person name="Liu W."/>
            <person name="Leng X."/>
            <person name="Peng Y."/>
            <person name="Wang N."/>
            <person name="Wang Y."/>
            <person name="Ma Z."/>
            <person name="Xu X."/>
            <person name="Zhang F."/>
            <person name="Xue H."/>
            <person name="Zhong H."/>
            <person name="Wang Y."/>
            <person name="Zhang K."/>
            <person name="Velt A."/>
            <person name="Avia K."/>
            <person name="Holtgrawe D."/>
            <person name="Grimplet J."/>
            <person name="Matus J.T."/>
            <person name="Ware D."/>
            <person name="Wu X."/>
            <person name="Wang H."/>
            <person name="Liu C."/>
            <person name="Fang Y."/>
            <person name="Rustenholz C."/>
            <person name="Cheng Z."/>
            <person name="Xiao H."/>
            <person name="Zhou Y."/>
        </authorList>
    </citation>
    <scope>NUCLEOTIDE SEQUENCE [LARGE SCALE GENOMIC DNA]</scope>
    <source>
        <strain evidence="3">cv. Pinot noir / PN40024</strain>
        <tissue evidence="2">Leaf</tissue>
    </source>
</reference>
<dbReference type="InterPro" id="IPR043502">
    <property type="entry name" value="DNA/RNA_pol_sf"/>
</dbReference>
<dbReference type="Proteomes" id="UP001227230">
    <property type="component" value="Chromosome 7"/>
</dbReference>
<dbReference type="SUPFAM" id="SSF56672">
    <property type="entry name" value="DNA/RNA polymerases"/>
    <property type="match status" value="1"/>
</dbReference>
<protein>
    <recommendedName>
        <fullName evidence="1">Reverse transcriptase Ty1/copia-type domain-containing protein</fullName>
    </recommendedName>
</protein>
<keyword evidence="3" id="KW-1185">Reference proteome</keyword>
<evidence type="ECO:0000313" key="3">
    <source>
        <dbReference type="Proteomes" id="UP001227230"/>
    </source>
</evidence>
<evidence type="ECO:0000313" key="2">
    <source>
        <dbReference type="EMBL" id="WJZ91618.1"/>
    </source>
</evidence>
<sequence length="181" mass="21099">MMSQVEVRTRSLSDVYERSNVAVFEPAEFEEVEKDDKWIEAMKEELRMIEKNDTWELVDIPQHRKVIGVKWVYRTKLNADGSINKYKARLVVKGYSQVFGVDFSETFAPVAHLDTIRMLLALIAQKGWKTYQLDVKSIFLNGYLQEEIYVDQPEGFQVKGQEEKVYLLKKALYGLKQAPRA</sequence>
<feature type="domain" description="Reverse transcriptase Ty1/copia-type" evidence="1">
    <location>
        <begin position="52"/>
        <end position="180"/>
    </location>
</feature>
<dbReference type="Pfam" id="PF07727">
    <property type="entry name" value="RVT_2"/>
    <property type="match status" value="1"/>
</dbReference>
<gene>
    <name evidence="2" type="ORF">VitviT2T_010675</name>
</gene>
<evidence type="ECO:0000259" key="1">
    <source>
        <dbReference type="Pfam" id="PF07727"/>
    </source>
</evidence>
<dbReference type="EMBL" id="CP126654">
    <property type="protein sequence ID" value="WJZ91618.1"/>
    <property type="molecule type" value="Genomic_DNA"/>
</dbReference>
<dbReference type="InterPro" id="IPR013103">
    <property type="entry name" value="RVT_2"/>
</dbReference>